<dbReference type="EMBL" id="VISQ01000001">
    <property type="protein sequence ID" value="TVZ69645.1"/>
    <property type="molecule type" value="Genomic_DNA"/>
</dbReference>
<evidence type="ECO:0000313" key="1">
    <source>
        <dbReference type="EMBL" id="TVZ69645.1"/>
    </source>
</evidence>
<dbReference type="AlphaFoldDB" id="A0A559T4W0"/>
<reference evidence="1" key="1">
    <citation type="submission" date="2019-06" db="EMBL/GenBank/DDBJ databases">
        <authorList>
            <person name="Deangelis K."/>
            <person name="Huntemann M."/>
            <person name="Clum A."/>
            <person name="Pillay M."/>
            <person name="Palaniappan K."/>
            <person name="Varghese N."/>
            <person name="Mikhailova N."/>
            <person name="Stamatis D."/>
            <person name="Reddy T."/>
            <person name="Daum C."/>
            <person name="Shapiro N."/>
            <person name="Ivanova N."/>
            <person name="Kyrpides N."/>
            <person name="Woyke T."/>
        </authorList>
    </citation>
    <scope>NUCLEOTIDE SEQUENCE [LARGE SCALE GENOMIC DNA]</scope>
    <source>
        <strain evidence="1">128R</strain>
    </source>
</reference>
<organism evidence="1">
    <name type="scientific">Serratia fonticola</name>
    <dbReference type="NCBI Taxonomy" id="47917"/>
    <lineage>
        <taxon>Bacteria</taxon>
        <taxon>Pseudomonadati</taxon>
        <taxon>Pseudomonadota</taxon>
        <taxon>Gammaproteobacteria</taxon>
        <taxon>Enterobacterales</taxon>
        <taxon>Yersiniaceae</taxon>
        <taxon>Serratia</taxon>
    </lineage>
</organism>
<accession>A0A559T4W0</accession>
<gene>
    <name evidence="1" type="ORF">FHU10_2173</name>
</gene>
<proteinExistence type="predicted"/>
<sequence length="32" mass="3768">MRDALDNRAEGLVNLRHNAQLKLIYFSMLAFF</sequence>
<name>A0A559T4W0_SERFO</name>
<comment type="caution">
    <text evidence="1">The sequence shown here is derived from an EMBL/GenBank/DDBJ whole genome shotgun (WGS) entry which is preliminary data.</text>
</comment>
<reference evidence="1" key="2">
    <citation type="submission" date="2019-08" db="EMBL/GenBank/DDBJ databases">
        <title>Investigation of anaerobic lignin degradation for improved lignocellulosic biofuels.</title>
        <authorList>
            <person name="Deangelis K.PhD."/>
        </authorList>
    </citation>
    <scope>NUCLEOTIDE SEQUENCE [LARGE SCALE GENOMIC DNA]</scope>
    <source>
        <strain evidence="1">128R</strain>
    </source>
</reference>
<protein>
    <submittedName>
        <fullName evidence="1">Uncharacterized protein</fullName>
    </submittedName>
</protein>